<dbReference type="Pfam" id="PF08905">
    <property type="entry name" value="DUF1850"/>
    <property type="match status" value="1"/>
</dbReference>
<reference evidence="1 2" key="1">
    <citation type="submission" date="2023-07" db="EMBL/GenBank/DDBJ databases">
        <title>Genomic Encyclopedia of Type Strains, Phase IV (KMG-IV): sequencing the most valuable type-strain genomes for metagenomic binning, comparative biology and taxonomic classification.</title>
        <authorList>
            <person name="Goeker M."/>
        </authorList>
    </citation>
    <scope>NUCLEOTIDE SEQUENCE [LARGE SCALE GENOMIC DNA]</scope>
    <source>
        <strain evidence="1 2">DSM 29005</strain>
    </source>
</reference>
<comment type="caution">
    <text evidence="1">The sequence shown here is derived from an EMBL/GenBank/DDBJ whole genome shotgun (WGS) entry which is preliminary data.</text>
</comment>
<gene>
    <name evidence="1" type="ORF">J2S19_001931</name>
</gene>
<dbReference type="RefSeq" id="WP_307340395.1">
    <property type="nucleotide sequence ID" value="NZ_JAUSUD010000007.1"/>
</dbReference>
<organism evidence="1 2">
    <name type="scientific">Metabacillus malikii</name>
    <dbReference type="NCBI Taxonomy" id="1504265"/>
    <lineage>
        <taxon>Bacteria</taxon>
        <taxon>Bacillati</taxon>
        <taxon>Bacillota</taxon>
        <taxon>Bacilli</taxon>
        <taxon>Bacillales</taxon>
        <taxon>Bacillaceae</taxon>
        <taxon>Metabacillus</taxon>
    </lineage>
</organism>
<evidence type="ECO:0008006" key="3">
    <source>
        <dbReference type="Google" id="ProtNLM"/>
    </source>
</evidence>
<evidence type="ECO:0000313" key="1">
    <source>
        <dbReference type="EMBL" id="MDQ0230675.1"/>
    </source>
</evidence>
<dbReference type="Proteomes" id="UP001234495">
    <property type="component" value="Unassembled WGS sequence"/>
</dbReference>
<dbReference type="EMBL" id="JAUSUD010000007">
    <property type="protein sequence ID" value="MDQ0230675.1"/>
    <property type="molecule type" value="Genomic_DNA"/>
</dbReference>
<dbReference type="InterPro" id="IPR015001">
    <property type="entry name" value="DUF1850"/>
</dbReference>
<name>A0ABT9ZHJ2_9BACI</name>
<evidence type="ECO:0000313" key="2">
    <source>
        <dbReference type="Proteomes" id="UP001234495"/>
    </source>
</evidence>
<sequence>MQQRLKINIFCFLVLLLVVAVIFSITPYKEVIAFTFEDKQQLLTYLPLDDEETFQITYTHSIHRSDVYETFEVNGNKLKLIEISYEDFAVGMPANAEGEETFEVINGRYYIRNMNQVFPFIDLRIGQVRANHSINYQGNKFQLSNVIEPGTWVRFSVKKLSFWQLMKGVNLIG</sequence>
<proteinExistence type="predicted"/>
<accession>A0ABT9ZHJ2</accession>
<keyword evidence="2" id="KW-1185">Reference proteome</keyword>
<protein>
    <recommendedName>
        <fullName evidence="3">RocC</fullName>
    </recommendedName>
</protein>